<feature type="transmembrane region" description="Helical" evidence="5">
    <location>
        <begin position="113"/>
        <end position="137"/>
    </location>
</feature>
<dbReference type="InterPro" id="IPR006419">
    <property type="entry name" value="NMN_transpt_PnuC"/>
</dbReference>
<dbReference type="eggNOG" id="COG3201">
    <property type="taxonomic scope" value="Bacteria"/>
</dbReference>
<organism evidence="6 7">
    <name type="scientific">Streptococcus ictaluri 707-05</name>
    <dbReference type="NCBI Taxonomy" id="764299"/>
    <lineage>
        <taxon>Bacteria</taxon>
        <taxon>Bacillati</taxon>
        <taxon>Bacillota</taxon>
        <taxon>Bacilli</taxon>
        <taxon>Lactobacillales</taxon>
        <taxon>Streptococcaceae</taxon>
        <taxon>Streptococcus</taxon>
    </lineage>
</organism>
<feature type="transmembrane region" description="Helical" evidence="5">
    <location>
        <begin position="89"/>
        <end position="107"/>
    </location>
</feature>
<gene>
    <name evidence="6" type="ORF">STRIC_0553</name>
</gene>
<proteinExistence type="predicted"/>
<evidence type="ECO:0000256" key="5">
    <source>
        <dbReference type="SAM" id="Phobius"/>
    </source>
</evidence>
<feature type="transmembrane region" description="Helical" evidence="5">
    <location>
        <begin position="40"/>
        <end position="58"/>
    </location>
</feature>
<dbReference type="GO" id="GO:0016020">
    <property type="term" value="C:membrane"/>
    <property type="evidence" value="ECO:0007669"/>
    <property type="project" value="UniProtKB-SubCell"/>
</dbReference>
<keyword evidence="2 5" id="KW-0812">Transmembrane</keyword>
<evidence type="ECO:0000313" key="7">
    <source>
        <dbReference type="Proteomes" id="UP000003330"/>
    </source>
</evidence>
<keyword evidence="7" id="KW-1185">Reference proteome</keyword>
<name>G5K666_9STRE</name>
<evidence type="ECO:0000256" key="4">
    <source>
        <dbReference type="ARBA" id="ARBA00023136"/>
    </source>
</evidence>
<keyword evidence="4 5" id="KW-0472">Membrane</keyword>
<evidence type="ECO:0000256" key="2">
    <source>
        <dbReference type="ARBA" id="ARBA00022692"/>
    </source>
</evidence>
<comment type="caution">
    <text evidence="6">The sequence shown here is derived from an EMBL/GenBank/DDBJ whole genome shotgun (WGS) entry which is preliminary data.</text>
</comment>
<dbReference type="EMBL" id="AEUX02000008">
    <property type="protein sequence ID" value="EHI68676.1"/>
    <property type="molecule type" value="Genomic_DNA"/>
</dbReference>
<comment type="subcellular location">
    <subcellularLocation>
        <location evidence="1">Membrane</location>
        <topology evidence="1">Multi-pass membrane protein</topology>
    </subcellularLocation>
</comment>
<dbReference type="Pfam" id="PF04973">
    <property type="entry name" value="NMN_transporter"/>
    <property type="match status" value="1"/>
</dbReference>
<keyword evidence="3 5" id="KW-1133">Transmembrane helix</keyword>
<evidence type="ECO:0000256" key="3">
    <source>
        <dbReference type="ARBA" id="ARBA00022989"/>
    </source>
</evidence>
<evidence type="ECO:0000256" key="1">
    <source>
        <dbReference type="ARBA" id="ARBA00004141"/>
    </source>
</evidence>
<dbReference type="AlphaFoldDB" id="G5K666"/>
<dbReference type="GO" id="GO:0034257">
    <property type="term" value="F:nicotinamide riboside transmembrane transporter activity"/>
    <property type="evidence" value="ECO:0007669"/>
    <property type="project" value="InterPro"/>
</dbReference>
<protein>
    <submittedName>
        <fullName evidence="6">Nicotinamide mononucleotide transporter</fullName>
    </submittedName>
</protein>
<sequence length="154" mass="17874">MTYTLMTLPMAVFSLYTWLNNPFEGNKSQVSISRLEASDWLRLALLTSGVTFVFYFILAYFNTAYLLVSTFSVASSFAAVYLSYRRSPFFALAYVLNDVILILLWLYAAQTDISQYALVICFSTFLINDIHTFINWLKLRAMQEKHRLQQRVTI</sequence>
<accession>G5K666</accession>
<dbReference type="STRING" id="764299.STRIC_0553"/>
<feature type="transmembrane region" description="Helical" evidence="5">
    <location>
        <begin position="64"/>
        <end position="82"/>
    </location>
</feature>
<reference evidence="6 7" key="1">
    <citation type="journal article" date="2014" name="Int. J. Syst. Evol. Microbiol.">
        <title>Phylogenomics and the dynamic genome evolution of the genus Streptococcus.</title>
        <authorList>
            <consortium name="The Broad Institute Genome Sequencing Platform"/>
            <person name="Richards V.P."/>
            <person name="Palmer S.R."/>
            <person name="Pavinski Bitar P.D."/>
            <person name="Qin X."/>
            <person name="Weinstock G.M."/>
            <person name="Highlander S.K."/>
            <person name="Town C.D."/>
            <person name="Burne R.A."/>
            <person name="Stanhope M.J."/>
        </authorList>
    </citation>
    <scope>NUCLEOTIDE SEQUENCE [LARGE SCALE GENOMIC DNA]</scope>
    <source>
        <strain evidence="6 7">707-05</strain>
    </source>
</reference>
<dbReference type="Proteomes" id="UP000003330">
    <property type="component" value="Unassembled WGS sequence"/>
</dbReference>
<evidence type="ECO:0000313" key="6">
    <source>
        <dbReference type="EMBL" id="EHI68676.1"/>
    </source>
</evidence>